<reference evidence="1 2" key="1">
    <citation type="journal article" date="2017" name="ISME J.">
        <title>An acid-tolerant ammonia-oxidizing ?-proteobacterium from soil.</title>
        <authorList>
            <person name="Hayatsu M."/>
            <person name="Tago K."/>
            <person name="Uchiyama I."/>
            <person name="Toyoda A."/>
            <person name="Wang Y."/>
            <person name="Shimomura Y."/>
            <person name="Okubo T."/>
            <person name="Kurisu F."/>
            <person name="Hirono Y."/>
            <person name="Nonaka K."/>
            <person name="Akiyama H."/>
            <person name="Itoh T."/>
            <person name="Takami H."/>
        </authorList>
    </citation>
    <scope>NUCLEOTIDE SEQUENCE [LARGE SCALE GENOMIC DNA]</scope>
    <source>
        <strain evidence="1 2">TAO100</strain>
    </source>
</reference>
<dbReference type="PANTHER" id="PTHR34700:SF8">
    <property type="entry name" value="POTASSIUM BINDING PROTEIN KBP"/>
    <property type="match status" value="1"/>
</dbReference>
<dbReference type="OrthoDB" id="9765158at2"/>
<keyword evidence="2" id="KW-1185">Reference proteome</keyword>
<dbReference type="RefSeq" id="WP_096527496.1">
    <property type="nucleotide sequence ID" value="NZ_AP014836.1"/>
</dbReference>
<name>A0A1Q2SPC9_9GAMM</name>
<dbReference type="EMBL" id="AP014836">
    <property type="protein sequence ID" value="BAW81015.1"/>
    <property type="molecule type" value="Genomic_DNA"/>
</dbReference>
<dbReference type="Proteomes" id="UP000243679">
    <property type="component" value="Chromosome"/>
</dbReference>
<gene>
    <name evidence="1" type="ORF">TAO_1645</name>
</gene>
<dbReference type="InterPro" id="IPR052196">
    <property type="entry name" value="Bact_Kbp"/>
</dbReference>
<evidence type="ECO:0000313" key="2">
    <source>
        <dbReference type="Proteomes" id="UP000243679"/>
    </source>
</evidence>
<protein>
    <submittedName>
        <fullName evidence="1">Peptidoglycan-binding LysM protein</fullName>
    </submittedName>
</protein>
<dbReference type="AlphaFoldDB" id="A0A1Q2SPC9"/>
<accession>A0A1Q2SPC9</accession>
<evidence type="ECO:0000313" key="1">
    <source>
        <dbReference type="EMBL" id="BAW81015.1"/>
    </source>
</evidence>
<dbReference type="KEGG" id="ntt:TAO_1645"/>
<proteinExistence type="predicted"/>
<organism evidence="1 2">
    <name type="scientific">Candidatus Nitrosoglobus terrae</name>
    <dbReference type="NCBI Taxonomy" id="1630141"/>
    <lineage>
        <taxon>Bacteria</taxon>
        <taxon>Pseudomonadati</taxon>
        <taxon>Pseudomonadota</taxon>
        <taxon>Gammaproteobacteria</taxon>
        <taxon>Chromatiales</taxon>
        <taxon>Chromatiaceae</taxon>
        <taxon>Candidatus Nitrosoglobus</taxon>
    </lineage>
</organism>
<sequence>MGLKQLLIITLLYIIADEVWGDPTIHSASPPHNFKLESRQILPLYKLSPKTRILKSENSAVIIPMEAIQQFLLRSQVVTEETLENAPYIVAGVEGRLTLGAGDEVYARGVSDAAITEYGIYREGEAYRDPDYPDKILGYEAIFIADGKVHQFGDPATLAILSSKQEVLIGDRLLPVVDQELEDLSPHTSSFLIKGKIISIVEGISELGQHQVVALNLGVAEGIEKGLMFTVYRSGETISDFISPLAENKVQLPNKRVGEIIVFSVFDHVSYGLVMRSEQAIYIYDIVSTL</sequence>
<dbReference type="PANTHER" id="PTHR34700">
    <property type="entry name" value="POTASSIUM BINDING PROTEIN KBP"/>
    <property type="match status" value="1"/>
</dbReference>